<sequence length="87" mass="9715">MFVDHGDNAAIMLYLKQGHNLYGQLVEYPANPKDGYFRIIKAEWVTNEGEPIPLEIDADAVLVPAAEVKMIALAPMIESEKEIEEIS</sequence>
<dbReference type="Proteomes" id="UP000035037">
    <property type="component" value="Unassembled WGS sequence"/>
</dbReference>
<comment type="caution">
    <text evidence="1">The sequence shown here is derived from an EMBL/GenBank/DDBJ whole genome shotgun (WGS) entry which is preliminary data.</text>
</comment>
<dbReference type="EMBL" id="JYFQ01000030">
    <property type="protein sequence ID" value="KKZ14325.1"/>
    <property type="molecule type" value="Genomic_DNA"/>
</dbReference>
<protein>
    <submittedName>
        <fullName evidence="1">Uncharacterized protein</fullName>
    </submittedName>
</protein>
<dbReference type="AlphaFoldDB" id="A0A0G8AYD1"/>
<gene>
    <name evidence="1" type="ORF">TQ37_01400</name>
</gene>
<proteinExistence type="predicted"/>
<evidence type="ECO:0000313" key="1">
    <source>
        <dbReference type="EMBL" id="KKZ14325.1"/>
    </source>
</evidence>
<reference evidence="1 2" key="1">
    <citation type="submission" date="2015-02" db="EMBL/GenBank/DDBJ databases">
        <authorList>
            <person name="Slaby B."/>
            <person name="Hentschel U."/>
        </authorList>
    </citation>
    <scope>NUCLEOTIDE SEQUENCE [LARGE SCALE GENOMIC DNA]</scope>
    <source>
        <strain evidence="1">15L</strain>
    </source>
</reference>
<accession>A0A0G8AYD1</accession>
<evidence type="ECO:0000313" key="2">
    <source>
        <dbReference type="Proteomes" id="UP000035037"/>
    </source>
</evidence>
<reference evidence="1 2" key="2">
    <citation type="submission" date="2015-05" db="EMBL/GenBank/DDBJ databases">
        <title>Lifestyle Evolution in Cyanobacterial Symbionts of Sponges.</title>
        <authorList>
            <person name="Burgsdorf I."/>
            <person name="Slaby B.M."/>
            <person name="Handley K.M."/>
            <person name="Haber M."/>
            <person name="Blom J."/>
            <person name="Marshall C.W."/>
            <person name="Gilbert J.A."/>
            <person name="Hentschel U."/>
            <person name="Steindler L."/>
        </authorList>
    </citation>
    <scope>NUCLEOTIDE SEQUENCE [LARGE SCALE GENOMIC DNA]</scope>
    <source>
        <strain evidence="1">15L</strain>
    </source>
</reference>
<name>A0A0G8AYD1_9SYNE</name>
<dbReference type="PATRIC" id="fig|1608419.3.peg.1568"/>
<organism evidence="1 2">
    <name type="scientific">Candidatus Synechococcus spongiarum 15L</name>
    <dbReference type="NCBI Taxonomy" id="1608419"/>
    <lineage>
        <taxon>Bacteria</taxon>
        <taxon>Bacillati</taxon>
        <taxon>Cyanobacteriota</taxon>
        <taxon>Cyanophyceae</taxon>
        <taxon>Synechococcales</taxon>
        <taxon>Synechococcaceae</taxon>
        <taxon>Synechococcus</taxon>
    </lineage>
</organism>